<proteinExistence type="predicted"/>
<dbReference type="HOGENOM" id="CLU_3050400_0_0_1"/>
<reference evidence="1" key="2">
    <citation type="submission" date="2012-05" db="EMBL/GenBank/DDBJ databases">
        <title>Annotation of the Genome Sequence of Fusarium oxysporum f. sp. melonis 26406.</title>
        <authorList>
            <consortium name="The Broad Institute Genomics Platform"/>
            <person name="Ma L.-J."/>
            <person name="Corby-Kistler H."/>
            <person name="Broz K."/>
            <person name="Gale L.R."/>
            <person name="Jonkers W."/>
            <person name="O'Donnell K."/>
            <person name="Ploetz R."/>
            <person name="Steinberg C."/>
            <person name="Schwartz D.C."/>
            <person name="VanEtten H."/>
            <person name="Zhou S."/>
            <person name="Young S.K."/>
            <person name="Zeng Q."/>
            <person name="Gargeya S."/>
            <person name="Fitzgerald M."/>
            <person name="Abouelleil A."/>
            <person name="Alvarado L."/>
            <person name="Chapman S.B."/>
            <person name="Gainer-Dewar J."/>
            <person name="Goldberg J."/>
            <person name="Griggs A."/>
            <person name="Gujja S."/>
            <person name="Hansen M."/>
            <person name="Howarth C."/>
            <person name="Imamovic A."/>
            <person name="Ireland A."/>
            <person name="Larimer J."/>
            <person name="McCowan C."/>
            <person name="Murphy C."/>
            <person name="Pearson M."/>
            <person name="Poon T.W."/>
            <person name="Priest M."/>
            <person name="Roberts A."/>
            <person name="Saif S."/>
            <person name="Shea T."/>
            <person name="Sykes S."/>
            <person name="Wortman J."/>
            <person name="Nusbaum C."/>
            <person name="Birren B."/>
        </authorList>
    </citation>
    <scope>NUCLEOTIDE SEQUENCE</scope>
    <source>
        <strain evidence="1">26406</strain>
    </source>
</reference>
<reference evidence="1" key="1">
    <citation type="submission" date="2012-04" db="EMBL/GenBank/DDBJ databases">
        <title>The Genome Sequence of Fusarium oxysporum melonis.</title>
        <authorList>
            <consortium name="The Broad Institute Genome Sequencing Platform"/>
            <person name="Ma L.-J."/>
            <person name="Gale L.R."/>
            <person name="Schwartz D.C."/>
            <person name="Zhou S."/>
            <person name="Corby-Kistler H."/>
            <person name="Young S.K."/>
            <person name="Zeng Q."/>
            <person name="Gargeya S."/>
            <person name="Fitzgerald M."/>
            <person name="Haas B."/>
            <person name="Abouelleil A."/>
            <person name="Alvarado L."/>
            <person name="Arachchi H.M."/>
            <person name="Berlin A."/>
            <person name="Brown A."/>
            <person name="Chapman S.B."/>
            <person name="Chen Z."/>
            <person name="Dunbar C."/>
            <person name="Freedman E."/>
            <person name="Gearin G."/>
            <person name="Goldberg J."/>
            <person name="Griggs A."/>
            <person name="Gujja S."/>
            <person name="Heiman D."/>
            <person name="Howarth C."/>
            <person name="Larson L."/>
            <person name="Lui A."/>
            <person name="MacDonald P.J.P."/>
            <person name="Montmayeur A."/>
            <person name="Murphy C."/>
            <person name="Neiman D."/>
            <person name="Pearson M."/>
            <person name="Priest M."/>
            <person name="Roberts A."/>
            <person name="Saif S."/>
            <person name="Shea T."/>
            <person name="Shenoy N."/>
            <person name="Sisk P."/>
            <person name="Stolte C."/>
            <person name="Sykes S."/>
            <person name="Wortman J."/>
            <person name="Nusbaum C."/>
            <person name="Birren B."/>
        </authorList>
    </citation>
    <scope>NUCLEOTIDE SEQUENCE</scope>
    <source>
        <strain evidence="1">26406</strain>
    </source>
</reference>
<protein>
    <submittedName>
        <fullName evidence="1">Uncharacterized protein</fullName>
    </submittedName>
</protein>
<organism evidence="1">
    <name type="scientific">Fusarium oxysporum f. sp. melonis 26406</name>
    <dbReference type="NCBI Taxonomy" id="1089452"/>
    <lineage>
        <taxon>Eukaryota</taxon>
        <taxon>Fungi</taxon>
        <taxon>Dikarya</taxon>
        <taxon>Ascomycota</taxon>
        <taxon>Pezizomycotina</taxon>
        <taxon>Sordariomycetes</taxon>
        <taxon>Hypocreomycetidae</taxon>
        <taxon>Hypocreales</taxon>
        <taxon>Nectriaceae</taxon>
        <taxon>Fusarium</taxon>
        <taxon>Fusarium oxysporum species complex</taxon>
    </lineage>
</organism>
<sequence length="54" mass="5768">MSPLDIAQGFGVPLLKNANPYAHVDKIARELGHCTVEPFKASGDERQGMASLEG</sequence>
<dbReference type="AlphaFoldDB" id="W9Z1I8"/>
<name>W9Z1I8_FUSOX</name>
<dbReference type="VEuPathDB" id="FungiDB:FOMG_17696"/>
<dbReference type="EMBL" id="JH659389">
    <property type="protein sequence ID" value="EXK25659.1"/>
    <property type="molecule type" value="Genomic_DNA"/>
</dbReference>
<accession>W9Z1I8</accession>
<gene>
    <name evidence="1" type="ORF">FOMG_17696</name>
</gene>
<evidence type="ECO:0000313" key="1">
    <source>
        <dbReference type="EMBL" id="EXK25659.1"/>
    </source>
</evidence>
<dbReference type="Proteomes" id="UP000030703">
    <property type="component" value="Unassembled WGS sequence"/>
</dbReference>